<dbReference type="AlphaFoldDB" id="B8MPD5"/>
<protein>
    <submittedName>
        <fullName evidence="1">Uncharacterized protein</fullName>
    </submittedName>
</protein>
<proteinExistence type="predicted"/>
<dbReference type="RefSeq" id="XP_002486612.1">
    <property type="nucleotide sequence ID" value="XM_002486567.1"/>
</dbReference>
<evidence type="ECO:0000313" key="2">
    <source>
        <dbReference type="Proteomes" id="UP000001745"/>
    </source>
</evidence>
<keyword evidence="2" id="KW-1185">Reference proteome</keyword>
<gene>
    <name evidence="1" type="ORF">TSTA_105850</name>
</gene>
<dbReference type="Proteomes" id="UP000001745">
    <property type="component" value="Unassembled WGS sequence"/>
</dbReference>
<dbReference type="OrthoDB" id="4524525at2759"/>
<dbReference type="EMBL" id="EQ962658">
    <property type="protein sequence ID" value="EED14374.1"/>
    <property type="molecule type" value="Genomic_DNA"/>
</dbReference>
<sequence length="323" mass="36653">MAATSAAAPAALVAALVKRPWKLLTITSPGNYYSYAESTWMEFHEPCCGVCGLFIEKDPNAKEFFRKVDGFTPEQGNPYYIKISHDDIQGHLAAGECNWKSIYRAIVMEGPNDPFLSGVSYRHSGFCKKGGYQLGVPRNSDDVFLVRNAIHPRNISWFNRPARWSHEPFPVNCGFPIHECCYQLLTKFYAPEHKIKRNTFRLLVAFAREHCTKIEDFSRFGPPPEGSEAWKTVQYDPLFITNYYEALERSLECYQRGLRDGVVDSNPGVMTQMGFYISPGSFSRVSEDIAQMILDLLDGADWRRLILGAGFKNWTPVGYIISL</sequence>
<name>B8MPD5_TALSN</name>
<dbReference type="GeneID" id="8100444"/>
<accession>B8MPD5</accession>
<dbReference type="InParanoid" id="B8MPD5"/>
<dbReference type="VEuPathDB" id="FungiDB:TSTA_105850"/>
<organism evidence="1 2">
    <name type="scientific">Talaromyces stipitatus (strain ATCC 10500 / CBS 375.48 / QM 6759 / NRRL 1006)</name>
    <name type="common">Penicillium stipitatum</name>
    <dbReference type="NCBI Taxonomy" id="441959"/>
    <lineage>
        <taxon>Eukaryota</taxon>
        <taxon>Fungi</taxon>
        <taxon>Dikarya</taxon>
        <taxon>Ascomycota</taxon>
        <taxon>Pezizomycotina</taxon>
        <taxon>Eurotiomycetes</taxon>
        <taxon>Eurotiomycetidae</taxon>
        <taxon>Eurotiales</taxon>
        <taxon>Trichocomaceae</taxon>
        <taxon>Talaromyces</taxon>
        <taxon>Talaromyces sect. Talaromyces</taxon>
    </lineage>
</organism>
<reference evidence="2" key="1">
    <citation type="journal article" date="2015" name="Genome Announc.">
        <title>Genome sequence of the AIDS-associated pathogen Penicillium marneffei (ATCC18224) and its near taxonomic relative Talaromyces stipitatus (ATCC10500).</title>
        <authorList>
            <person name="Nierman W.C."/>
            <person name="Fedorova-Abrams N.D."/>
            <person name="Andrianopoulos A."/>
        </authorList>
    </citation>
    <scope>NUCLEOTIDE SEQUENCE [LARGE SCALE GENOMIC DNA]</scope>
    <source>
        <strain evidence="2">ATCC 10500 / CBS 375.48 / QM 6759 / NRRL 1006</strain>
    </source>
</reference>
<dbReference type="HOGENOM" id="CLU_861004_0_0_1"/>
<evidence type="ECO:0000313" key="1">
    <source>
        <dbReference type="EMBL" id="EED14374.1"/>
    </source>
</evidence>